<evidence type="ECO:0000256" key="1">
    <source>
        <dbReference type="SAM" id="Phobius"/>
    </source>
</evidence>
<dbReference type="EMBL" id="LN609303">
    <property type="protein sequence ID" value="CEF57331.1"/>
    <property type="molecule type" value="Genomic_DNA"/>
</dbReference>
<name>A0A0U5F6Q7_9PROT</name>
<feature type="transmembrane region" description="Helical" evidence="1">
    <location>
        <begin position="28"/>
        <end position="47"/>
    </location>
</feature>
<reference evidence="3" key="1">
    <citation type="submission" date="2014-09" db="EMBL/GenBank/DDBJ databases">
        <authorList>
            <person name="Illeghems K.G."/>
        </authorList>
    </citation>
    <scope>NUCLEOTIDE SEQUENCE [LARGE SCALE GENOMIC DNA]</scope>
    <source>
        <strain evidence="3">LMG 23848T</strain>
        <plasmid evidence="3">1P</plasmid>
    </source>
</reference>
<geneLocation type="plasmid" evidence="3">
    <name>1P</name>
</geneLocation>
<keyword evidence="1" id="KW-0812">Transmembrane</keyword>
<dbReference type="PATRIC" id="fig|431306.5.peg.2739"/>
<gene>
    <name evidence="2" type="ORF">AGA_1P20</name>
</gene>
<proteinExistence type="predicted"/>
<sequence>MCFVCKGRSQRRRRMKLSPQTRQDIRDVVGLVLGTFSLVVVICGILVGPDILAAIAADHPIAMARQAFMALR</sequence>
<keyword evidence="1" id="KW-1133">Transmembrane helix</keyword>
<evidence type="ECO:0000313" key="3">
    <source>
        <dbReference type="Proteomes" id="UP000068250"/>
    </source>
</evidence>
<dbReference type="Proteomes" id="UP000068250">
    <property type="component" value="Plasmid 1P"/>
</dbReference>
<evidence type="ECO:0000313" key="2">
    <source>
        <dbReference type="EMBL" id="CEF57331.1"/>
    </source>
</evidence>
<organism evidence="2 3">
    <name type="scientific">Acetobacter ghanensis</name>
    <dbReference type="NCBI Taxonomy" id="431306"/>
    <lineage>
        <taxon>Bacteria</taxon>
        <taxon>Pseudomonadati</taxon>
        <taxon>Pseudomonadota</taxon>
        <taxon>Alphaproteobacteria</taxon>
        <taxon>Acetobacterales</taxon>
        <taxon>Acetobacteraceae</taxon>
        <taxon>Acetobacter</taxon>
    </lineage>
</organism>
<accession>A0A0U5F6Q7</accession>
<keyword evidence="1" id="KW-0472">Membrane</keyword>
<dbReference type="AlphaFoldDB" id="A0A0U5F6Q7"/>
<protein>
    <submittedName>
        <fullName evidence="2">Uncharacterized protein</fullName>
    </submittedName>
</protein>